<evidence type="ECO:0000259" key="3">
    <source>
        <dbReference type="SMART" id="SM01007"/>
    </source>
</evidence>
<evidence type="ECO:0000256" key="2">
    <source>
        <dbReference type="ARBA" id="ARBA00023239"/>
    </source>
</evidence>
<dbReference type="EMBL" id="CP025682">
    <property type="protein sequence ID" value="AUN93874.1"/>
    <property type="molecule type" value="Genomic_DNA"/>
</dbReference>
<dbReference type="SMART" id="SM01007">
    <property type="entry name" value="Aldolase_II"/>
    <property type="match status" value="1"/>
</dbReference>
<dbReference type="Pfam" id="PF00596">
    <property type="entry name" value="Aldolase_II"/>
    <property type="match status" value="1"/>
</dbReference>
<protein>
    <submittedName>
        <fullName evidence="4">Class II aldolase</fullName>
    </submittedName>
</protein>
<evidence type="ECO:0000313" key="5">
    <source>
        <dbReference type="Proteomes" id="UP000242205"/>
    </source>
</evidence>
<dbReference type="OrthoDB" id="5500703at2"/>
<dbReference type="PANTHER" id="PTHR22789">
    <property type="entry name" value="FUCULOSE PHOSPHATE ALDOLASE"/>
    <property type="match status" value="1"/>
</dbReference>
<dbReference type="GO" id="GO:0046872">
    <property type="term" value="F:metal ion binding"/>
    <property type="evidence" value="ECO:0007669"/>
    <property type="project" value="UniProtKB-KW"/>
</dbReference>
<sequence>MADERVLREALLAAARGMSEAGLNVGTSGNASVRWQDGMLITPTGLKAEDCDPGDMVFVDASGQAHGERAPSSEWPMHLGVYADRADAGAILHAHPPFATALACHRLEIPPFHYMIARFGGSTVRCARYATFGTAALSAAVREAMHDRSACLLANHGMLVSGRDAAHALDMAIELETLCEQYWRALQLGDPVLLSQAEMDEVMDRFAGYGQPQENPS</sequence>
<dbReference type="InterPro" id="IPR050197">
    <property type="entry name" value="Aldolase_class_II_sugar_metab"/>
</dbReference>
<feature type="domain" description="Class II aldolase/adducin N-terminal" evidence="3">
    <location>
        <begin position="9"/>
        <end position="183"/>
    </location>
</feature>
<dbReference type="SUPFAM" id="SSF53639">
    <property type="entry name" value="AraD/HMP-PK domain-like"/>
    <property type="match status" value="1"/>
</dbReference>
<proteinExistence type="predicted"/>
<keyword evidence="2" id="KW-0456">Lyase</keyword>
<dbReference type="GO" id="GO:0016832">
    <property type="term" value="F:aldehyde-lyase activity"/>
    <property type="evidence" value="ECO:0007669"/>
    <property type="project" value="TreeGrafter"/>
</dbReference>
<evidence type="ECO:0000256" key="1">
    <source>
        <dbReference type="ARBA" id="ARBA00022723"/>
    </source>
</evidence>
<dbReference type="KEGG" id="atw:C0099_02305"/>
<accession>A0A2I6S3N0</accession>
<keyword evidence="5" id="KW-1185">Reference proteome</keyword>
<organism evidence="4 5">
    <name type="scientific">Pseudazoarcus pumilus</name>
    <dbReference type="NCBI Taxonomy" id="2067960"/>
    <lineage>
        <taxon>Bacteria</taxon>
        <taxon>Pseudomonadati</taxon>
        <taxon>Pseudomonadota</taxon>
        <taxon>Betaproteobacteria</taxon>
        <taxon>Rhodocyclales</taxon>
        <taxon>Zoogloeaceae</taxon>
        <taxon>Pseudazoarcus</taxon>
    </lineage>
</organism>
<keyword evidence="1" id="KW-0479">Metal-binding</keyword>
<dbReference type="GO" id="GO:0005829">
    <property type="term" value="C:cytosol"/>
    <property type="evidence" value="ECO:0007669"/>
    <property type="project" value="TreeGrafter"/>
</dbReference>
<dbReference type="AlphaFoldDB" id="A0A2I6S3N0"/>
<dbReference type="Proteomes" id="UP000242205">
    <property type="component" value="Chromosome"/>
</dbReference>
<dbReference type="GO" id="GO:0019323">
    <property type="term" value="P:pentose catabolic process"/>
    <property type="evidence" value="ECO:0007669"/>
    <property type="project" value="TreeGrafter"/>
</dbReference>
<dbReference type="RefSeq" id="WP_102245948.1">
    <property type="nucleotide sequence ID" value="NZ_CP025682.1"/>
</dbReference>
<dbReference type="InterPro" id="IPR036409">
    <property type="entry name" value="Aldolase_II/adducin_N_sf"/>
</dbReference>
<dbReference type="InterPro" id="IPR001303">
    <property type="entry name" value="Aldolase_II/adducin_N"/>
</dbReference>
<dbReference type="Gene3D" id="3.40.225.10">
    <property type="entry name" value="Class II aldolase/adducin N-terminal domain"/>
    <property type="match status" value="1"/>
</dbReference>
<evidence type="ECO:0000313" key="4">
    <source>
        <dbReference type="EMBL" id="AUN93874.1"/>
    </source>
</evidence>
<gene>
    <name evidence="4" type="ORF">C0099_02305</name>
</gene>
<name>A0A2I6S3N0_9RHOO</name>
<reference evidence="4 5" key="1">
    <citation type="submission" date="2018-01" db="EMBL/GenBank/DDBJ databases">
        <authorList>
            <person name="Fu G.-Y."/>
        </authorList>
    </citation>
    <scope>NUCLEOTIDE SEQUENCE [LARGE SCALE GENOMIC DNA]</scope>
    <source>
        <strain evidence="4 5">SY39</strain>
    </source>
</reference>
<dbReference type="PANTHER" id="PTHR22789:SF0">
    <property type="entry name" value="3-OXO-TETRONATE 4-PHOSPHATE DECARBOXYLASE-RELATED"/>
    <property type="match status" value="1"/>
</dbReference>